<keyword evidence="2" id="KW-1185">Reference proteome</keyword>
<sequence length="171" mass="19519">MIEQKVMYGLDNIYVAKLNGDRYYTPIRIKGAKSIEAQLDFKTEIKKAGKRNIRFTNFEGGSGILSVMGLTTDEYNLLFGHSVEKNKVTVTTTDTSPYLALMFNKERYDGSKLGYCLYKVIFKPVNIGARTIENGIATEENIDVEFDIEHNDGKIYYMDNCDESFFDSVRI</sequence>
<evidence type="ECO:0008006" key="3">
    <source>
        <dbReference type="Google" id="ProtNLM"/>
    </source>
</evidence>
<comment type="caution">
    <text evidence="1">The sequence shown here is derived from an EMBL/GenBank/DDBJ whole genome shotgun (WGS) entry which is preliminary data.</text>
</comment>
<dbReference type="InterPro" id="IPR006490">
    <property type="entry name" value="Maj_tail_phi13"/>
</dbReference>
<organism evidence="1 2">
    <name type="scientific">Paeniclostridium hominis</name>
    <dbReference type="NCBI Taxonomy" id="2764329"/>
    <lineage>
        <taxon>Bacteria</taxon>
        <taxon>Bacillati</taxon>
        <taxon>Bacillota</taxon>
        <taxon>Clostridia</taxon>
        <taxon>Peptostreptococcales</taxon>
        <taxon>Peptostreptococcaceae</taxon>
        <taxon>Paeniclostridium</taxon>
    </lineage>
</organism>
<proteinExistence type="predicted"/>
<evidence type="ECO:0000313" key="1">
    <source>
        <dbReference type="EMBL" id="MBC6003364.1"/>
    </source>
</evidence>
<accession>A0ABR7K3C4</accession>
<dbReference type="NCBIfam" id="TIGR01603">
    <property type="entry name" value="maj_tail_phi13"/>
    <property type="match status" value="1"/>
</dbReference>
<evidence type="ECO:0000313" key="2">
    <source>
        <dbReference type="Proteomes" id="UP000611796"/>
    </source>
</evidence>
<protein>
    <recommendedName>
        <fullName evidence="3">Phage tail protein</fullName>
    </recommendedName>
</protein>
<dbReference type="EMBL" id="JACRWD010000001">
    <property type="protein sequence ID" value="MBC6003364.1"/>
    <property type="molecule type" value="Genomic_DNA"/>
</dbReference>
<dbReference type="RefSeq" id="WP_187005623.1">
    <property type="nucleotide sequence ID" value="NZ_JACRWD010000001.1"/>
</dbReference>
<dbReference type="Proteomes" id="UP000611796">
    <property type="component" value="Unassembled WGS sequence"/>
</dbReference>
<name>A0ABR7K3C4_9FIRM</name>
<reference evidence="1 2" key="1">
    <citation type="submission" date="2020-08" db="EMBL/GenBank/DDBJ databases">
        <authorList>
            <person name="Liu C."/>
            <person name="Sun Q."/>
        </authorList>
    </citation>
    <scope>NUCLEOTIDE SEQUENCE [LARGE SCALE GENOMIC DNA]</scope>
    <source>
        <strain evidence="1 2">NSJ-45</strain>
    </source>
</reference>
<gene>
    <name evidence="1" type="ORF">H8891_06090</name>
</gene>